<sequence>MAVSESRLVTVDIINEQDYATIDDELNVHECTEESADQIVEELLSKSNANKDVLFEEAEDPLNENLTYSEAITVLRKLQRYLFQEHPDLAPAL</sequence>
<proteinExistence type="predicted"/>
<evidence type="ECO:0000313" key="2">
    <source>
        <dbReference type="Proteomes" id="UP000055048"/>
    </source>
</evidence>
<comment type="caution">
    <text evidence="1">The sequence shown here is derived from an EMBL/GenBank/DDBJ whole genome shotgun (WGS) entry which is preliminary data.</text>
</comment>
<organism evidence="1 2">
    <name type="scientific">Trichinella murrelli</name>
    <dbReference type="NCBI Taxonomy" id="144512"/>
    <lineage>
        <taxon>Eukaryota</taxon>
        <taxon>Metazoa</taxon>
        <taxon>Ecdysozoa</taxon>
        <taxon>Nematoda</taxon>
        <taxon>Enoplea</taxon>
        <taxon>Dorylaimia</taxon>
        <taxon>Trichinellida</taxon>
        <taxon>Trichinellidae</taxon>
        <taxon>Trichinella</taxon>
    </lineage>
</organism>
<dbReference type="Proteomes" id="UP000055048">
    <property type="component" value="Unassembled WGS sequence"/>
</dbReference>
<dbReference type="AlphaFoldDB" id="A0A0V0TQQ5"/>
<name>A0A0V0TQQ5_9BILA</name>
<gene>
    <name evidence="1" type="ORF">T05_12891</name>
</gene>
<accession>A0A0V0TQQ5</accession>
<evidence type="ECO:0000313" key="1">
    <source>
        <dbReference type="EMBL" id="KRX40967.1"/>
    </source>
</evidence>
<keyword evidence="2" id="KW-1185">Reference proteome</keyword>
<reference evidence="1 2" key="1">
    <citation type="submission" date="2015-01" db="EMBL/GenBank/DDBJ databases">
        <title>Evolution of Trichinella species and genotypes.</title>
        <authorList>
            <person name="Korhonen P.K."/>
            <person name="Edoardo P."/>
            <person name="Giuseppe L.R."/>
            <person name="Gasser R.B."/>
        </authorList>
    </citation>
    <scope>NUCLEOTIDE SEQUENCE [LARGE SCALE GENOMIC DNA]</scope>
    <source>
        <strain evidence="1">ISS417</strain>
    </source>
</reference>
<dbReference type="EMBL" id="JYDJ01000184">
    <property type="protein sequence ID" value="KRX40967.1"/>
    <property type="molecule type" value="Genomic_DNA"/>
</dbReference>
<protein>
    <submittedName>
        <fullName evidence="1">Uncharacterized protein</fullName>
    </submittedName>
</protein>